<name>A0AAW2L3M3_SESRA</name>
<gene>
    <name evidence="1" type="ORF">Sradi_5700500</name>
</gene>
<evidence type="ECO:0000313" key="1">
    <source>
        <dbReference type="EMBL" id="KAL0313012.1"/>
    </source>
</evidence>
<reference evidence="1" key="2">
    <citation type="journal article" date="2024" name="Plant">
        <title>Genomic evolution and insights into agronomic trait innovations of Sesamum species.</title>
        <authorList>
            <person name="Miao H."/>
            <person name="Wang L."/>
            <person name="Qu L."/>
            <person name="Liu H."/>
            <person name="Sun Y."/>
            <person name="Le M."/>
            <person name="Wang Q."/>
            <person name="Wei S."/>
            <person name="Zheng Y."/>
            <person name="Lin W."/>
            <person name="Duan Y."/>
            <person name="Cao H."/>
            <person name="Xiong S."/>
            <person name="Wang X."/>
            <person name="Wei L."/>
            <person name="Li C."/>
            <person name="Ma Q."/>
            <person name="Ju M."/>
            <person name="Zhao R."/>
            <person name="Li G."/>
            <person name="Mu C."/>
            <person name="Tian Q."/>
            <person name="Mei H."/>
            <person name="Zhang T."/>
            <person name="Gao T."/>
            <person name="Zhang H."/>
        </authorList>
    </citation>
    <scope>NUCLEOTIDE SEQUENCE</scope>
    <source>
        <strain evidence="1">G02</strain>
    </source>
</reference>
<protein>
    <submittedName>
        <fullName evidence="1">Uncharacterized protein</fullName>
    </submittedName>
</protein>
<accession>A0AAW2L3M3</accession>
<reference evidence="1" key="1">
    <citation type="submission" date="2020-06" db="EMBL/GenBank/DDBJ databases">
        <authorList>
            <person name="Li T."/>
            <person name="Hu X."/>
            <person name="Zhang T."/>
            <person name="Song X."/>
            <person name="Zhang H."/>
            <person name="Dai N."/>
            <person name="Sheng W."/>
            <person name="Hou X."/>
            <person name="Wei L."/>
        </authorList>
    </citation>
    <scope>NUCLEOTIDE SEQUENCE</scope>
    <source>
        <strain evidence="1">G02</strain>
        <tissue evidence="1">Leaf</tissue>
    </source>
</reference>
<dbReference type="AlphaFoldDB" id="A0AAW2L3M3"/>
<organism evidence="1">
    <name type="scientific">Sesamum radiatum</name>
    <name type="common">Black benniseed</name>
    <dbReference type="NCBI Taxonomy" id="300843"/>
    <lineage>
        <taxon>Eukaryota</taxon>
        <taxon>Viridiplantae</taxon>
        <taxon>Streptophyta</taxon>
        <taxon>Embryophyta</taxon>
        <taxon>Tracheophyta</taxon>
        <taxon>Spermatophyta</taxon>
        <taxon>Magnoliopsida</taxon>
        <taxon>eudicotyledons</taxon>
        <taxon>Gunneridae</taxon>
        <taxon>Pentapetalae</taxon>
        <taxon>asterids</taxon>
        <taxon>lamiids</taxon>
        <taxon>Lamiales</taxon>
        <taxon>Pedaliaceae</taxon>
        <taxon>Sesamum</taxon>
    </lineage>
</organism>
<proteinExistence type="predicted"/>
<comment type="caution">
    <text evidence="1">The sequence shown here is derived from an EMBL/GenBank/DDBJ whole genome shotgun (WGS) entry which is preliminary data.</text>
</comment>
<sequence>MELSLFSIYLTDKKFLKDYLHIFNTATLEVPSTIQEVKTSTFSQRLLDGDFFKSLAKISASRSDGRLAKVTKYINMEDAEASKKDVKKR</sequence>
<dbReference type="EMBL" id="JACGWJ010000026">
    <property type="protein sequence ID" value="KAL0313012.1"/>
    <property type="molecule type" value="Genomic_DNA"/>
</dbReference>